<dbReference type="PANTHER" id="PTHR30572">
    <property type="entry name" value="MEMBRANE COMPONENT OF TRANSPORTER-RELATED"/>
    <property type="match status" value="1"/>
</dbReference>
<evidence type="ECO:0000256" key="2">
    <source>
        <dbReference type="ARBA" id="ARBA00022475"/>
    </source>
</evidence>
<dbReference type="GO" id="GO:0022857">
    <property type="term" value="F:transmembrane transporter activity"/>
    <property type="evidence" value="ECO:0007669"/>
    <property type="project" value="TreeGrafter"/>
</dbReference>
<feature type="region of interest" description="Disordered" evidence="6">
    <location>
        <begin position="65"/>
        <end position="84"/>
    </location>
</feature>
<dbReference type="AlphaFoldDB" id="A0A8J8JV25"/>
<dbReference type="Proteomes" id="UP000598971">
    <property type="component" value="Unassembled WGS sequence"/>
</dbReference>
<feature type="domain" description="ABC3 transporter permease C-terminal" evidence="8">
    <location>
        <begin position="678"/>
        <end position="790"/>
    </location>
</feature>
<feature type="transmembrane region" description="Helical" evidence="7">
    <location>
        <begin position="294"/>
        <end position="315"/>
    </location>
</feature>
<dbReference type="PANTHER" id="PTHR30572:SF18">
    <property type="entry name" value="ABC-TYPE MACROLIDE FAMILY EXPORT SYSTEM PERMEASE COMPONENT 2"/>
    <property type="match status" value="1"/>
</dbReference>
<feature type="domain" description="MacB-like periplasmic core" evidence="9">
    <location>
        <begin position="21"/>
        <end position="241"/>
    </location>
</feature>
<evidence type="ECO:0000259" key="8">
    <source>
        <dbReference type="Pfam" id="PF02687"/>
    </source>
</evidence>
<accession>A0A8J8JV25</accession>
<organism evidence="10 11">
    <name type="scientific">Limnovirga soli</name>
    <dbReference type="NCBI Taxonomy" id="2656915"/>
    <lineage>
        <taxon>Bacteria</taxon>
        <taxon>Pseudomonadati</taxon>
        <taxon>Bacteroidota</taxon>
        <taxon>Chitinophagia</taxon>
        <taxon>Chitinophagales</taxon>
        <taxon>Chitinophagaceae</taxon>
        <taxon>Limnovirga</taxon>
    </lineage>
</organism>
<dbReference type="InterPro" id="IPR050250">
    <property type="entry name" value="Macrolide_Exporter_MacB"/>
</dbReference>
<keyword evidence="11" id="KW-1185">Reference proteome</keyword>
<dbReference type="InterPro" id="IPR025857">
    <property type="entry name" value="MacB_PCD"/>
</dbReference>
<proteinExistence type="predicted"/>
<evidence type="ECO:0000256" key="1">
    <source>
        <dbReference type="ARBA" id="ARBA00004651"/>
    </source>
</evidence>
<evidence type="ECO:0000256" key="5">
    <source>
        <dbReference type="ARBA" id="ARBA00023136"/>
    </source>
</evidence>
<gene>
    <name evidence="10" type="ORF">GD597_15770</name>
</gene>
<feature type="transmembrane region" description="Helical" evidence="7">
    <location>
        <begin position="711"/>
        <end position="743"/>
    </location>
</feature>
<feature type="transmembrane region" description="Helical" evidence="7">
    <location>
        <begin position="675"/>
        <end position="699"/>
    </location>
</feature>
<dbReference type="InterPro" id="IPR003838">
    <property type="entry name" value="ABC3_permease_C"/>
</dbReference>
<feature type="compositionally biased region" description="Basic and acidic residues" evidence="6">
    <location>
        <begin position="65"/>
        <end position="76"/>
    </location>
</feature>
<sequence length="798" mass="89219">MFKNYFIIALRNLSRNKVYAFINIAGLSIGLACAMLIVLYVKDEVSYDRFHTNVQNVYRITTQEVEKDGSKGRKDGNTGPLQGPRFARNVPGIKTFLRVQSGYEDIKSGTEVKSQDLLKVDSSFFSVFSFPLLSGDPATCLTEPHSIVITEDAAIKEFGTTDAIGKLLMLKDDSVFVPYKVTAVAKKCPQNSSIKFEMLVPINMAIEEESNSENWFNFYLNTFVVLEPAANKQDVEAKMQRYYTADSKDALKVLTEKYGDMGWKSTYQLQSFVDMHLSVDLPPQNGLTDASNPMYSYILSGIALFILLIACINFINLTVARSVKRAKEIGIRKVVGGDRKQLIFQFLGESFLLCFIAFVFAIGLVQLSLPLFNSLANKVLALNYLFDVQLVSAYIILFLITSLLAGFYPAVVLSGYNPVQTLYSRFNLGGKNYLQKTLVVLQFSLASFLIIATFTIYAQFNYLTTEKLGYDDSNLVMINKDNLTRSEVNLLKTELLKNDNIIDIAPKNGGQWGTAAKVNGDSVVQFTYETVNESYLPLLKIPILQGRNFSTDFPSDSSNSVLVNESFVTNAGWKNPIGQIVDFWYDNKKYTVIGVVKDYHFNSLSQKIGPELFTMKAANVYGMAYVKIKPNSETSSLKHIEQTYKKLFPISPYSYTFKNEANIRSYEAEAKWKQIMLFSAILTIFVSCIGLFGLSVLSAEKRTKEIGIRKVLGASVTGVVTILSKDFLKLVAIALIIAIPLAWISASKWLENYPYRITLGWQIFALAAVLVILIALVTVSFQAIRAAMSNPSKSLRTE</sequence>
<dbReference type="GO" id="GO:0005886">
    <property type="term" value="C:plasma membrane"/>
    <property type="evidence" value="ECO:0007669"/>
    <property type="project" value="UniProtKB-SubCell"/>
</dbReference>
<dbReference type="Pfam" id="PF02687">
    <property type="entry name" value="FtsX"/>
    <property type="match status" value="2"/>
</dbReference>
<keyword evidence="3 7" id="KW-0812">Transmembrane</keyword>
<feature type="transmembrane region" description="Helical" evidence="7">
    <location>
        <begin position="392"/>
        <end position="416"/>
    </location>
</feature>
<evidence type="ECO:0000313" key="10">
    <source>
        <dbReference type="EMBL" id="NNV56930.1"/>
    </source>
</evidence>
<feature type="transmembrane region" description="Helical" evidence="7">
    <location>
        <begin position="763"/>
        <end position="784"/>
    </location>
</feature>
<evidence type="ECO:0000313" key="11">
    <source>
        <dbReference type="Proteomes" id="UP000598971"/>
    </source>
</evidence>
<evidence type="ECO:0000256" key="6">
    <source>
        <dbReference type="SAM" id="MobiDB-lite"/>
    </source>
</evidence>
<protein>
    <submittedName>
        <fullName evidence="10">FtsX-like permease family protein</fullName>
    </submittedName>
</protein>
<dbReference type="PROSITE" id="PS51257">
    <property type="entry name" value="PROKAR_LIPOPROTEIN"/>
    <property type="match status" value="1"/>
</dbReference>
<feature type="transmembrane region" description="Helical" evidence="7">
    <location>
        <begin position="350"/>
        <end position="372"/>
    </location>
</feature>
<dbReference type="Pfam" id="PF12704">
    <property type="entry name" value="MacB_PCD"/>
    <property type="match status" value="2"/>
</dbReference>
<keyword evidence="4 7" id="KW-1133">Transmembrane helix</keyword>
<dbReference type="RefSeq" id="WP_171608868.1">
    <property type="nucleotide sequence ID" value="NZ_WHPF01000011.1"/>
</dbReference>
<evidence type="ECO:0000259" key="9">
    <source>
        <dbReference type="Pfam" id="PF12704"/>
    </source>
</evidence>
<feature type="transmembrane region" description="Helical" evidence="7">
    <location>
        <begin position="20"/>
        <end position="41"/>
    </location>
</feature>
<feature type="domain" description="MacB-like periplasmic core" evidence="9">
    <location>
        <begin position="445"/>
        <end position="604"/>
    </location>
</feature>
<comment type="caution">
    <text evidence="10">The sequence shown here is derived from an EMBL/GenBank/DDBJ whole genome shotgun (WGS) entry which is preliminary data.</text>
</comment>
<keyword evidence="5 7" id="KW-0472">Membrane</keyword>
<evidence type="ECO:0000256" key="4">
    <source>
        <dbReference type="ARBA" id="ARBA00022989"/>
    </source>
</evidence>
<keyword evidence="2" id="KW-1003">Cell membrane</keyword>
<dbReference type="EMBL" id="WHPF01000011">
    <property type="protein sequence ID" value="NNV56930.1"/>
    <property type="molecule type" value="Genomic_DNA"/>
</dbReference>
<feature type="transmembrane region" description="Helical" evidence="7">
    <location>
        <begin position="437"/>
        <end position="458"/>
    </location>
</feature>
<evidence type="ECO:0000256" key="7">
    <source>
        <dbReference type="SAM" id="Phobius"/>
    </source>
</evidence>
<feature type="domain" description="ABC3 transporter permease C-terminal" evidence="8">
    <location>
        <begin position="302"/>
        <end position="418"/>
    </location>
</feature>
<comment type="subcellular location">
    <subcellularLocation>
        <location evidence="1">Cell membrane</location>
        <topology evidence="1">Multi-pass membrane protein</topology>
    </subcellularLocation>
</comment>
<reference evidence="10" key="1">
    <citation type="submission" date="2019-10" db="EMBL/GenBank/DDBJ databases">
        <title>Draft genome sequence of Panacibacter sp. KCS-6.</title>
        <authorList>
            <person name="Yim K.J."/>
        </authorList>
    </citation>
    <scope>NUCLEOTIDE SEQUENCE</scope>
    <source>
        <strain evidence="10">KCS-6</strain>
    </source>
</reference>
<evidence type="ECO:0000256" key="3">
    <source>
        <dbReference type="ARBA" id="ARBA00022692"/>
    </source>
</evidence>
<name>A0A8J8JV25_9BACT</name>